<proteinExistence type="predicted"/>
<keyword evidence="1" id="KW-0175">Coiled coil</keyword>
<gene>
    <name evidence="3" type="ORF">CFK37_17075</name>
</gene>
<organism evidence="3 4">
    <name type="scientific">Virgibacillus phasianinus</name>
    <dbReference type="NCBI Taxonomy" id="2017483"/>
    <lineage>
        <taxon>Bacteria</taxon>
        <taxon>Bacillati</taxon>
        <taxon>Bacillota</taxon>
        <taxon>Bacilli</taxon>
        <taxon>Bacillales</taxon>
        <taxon>Bacillaceae</taxon>
        <taxon>Virgibacillus</taxon>
    </lineage>
</organism>
<feature type="transmembrane region" description="Helical" evidence="2">
    <location>
        <begin position="7"/>
        <end position="26"/>
    </location>
</feature>
<evidence type="ECO:0000313" key="3">
    <source>
        <dbReference type="EMBL" id="ASK63745.1"/>
    </source>
</evidence>
<protein>
    <submittedName>
        <fullName evidence="3">Uncharacterized protein</fullName>
    </submittedName>
</protein>
<keyword evidence="2" id="KW-1133">Transmembrane helix</keyword>
<dbReference type="EMBL" id="CP022315">
    <property type="protein sequence ID" value="ASK63745.1"/>
    <property type="molecule type" value="Genomic_DNA"/>
</dbReference>
<dbReference type="KEGG" id="vil:CFK37_17075"/>
<dbReference type="RefSeq" id="WP_089063004.1">
    <property type="nucleotide sequence ID" value="NZ_CP022315.1"/>
</dbReference>
<reference evidence="3 4" key="1">
    <citation type="submission" date="2017-07" db="EMBL/GenBank/DDBJ databases">
        <title>Virgibacillus sp. LM2416.</title>
        <authorList>
            <person name="Tak E.J."/>
            <person name="Bae J.-W."/>
        </authorList>
    </citation>
    <scope>NUCLEOTIDE SEQUENCE [LARGE SCALE GENOMIC DNA]</scope>
    <source>
        <strain evidence="3 4">LM2416</strain>
    </source>
</reference>
<keyword evidence="2" id="KW-0812">Transmembrane</keyword>
<sequence length="220" mass="24368">MGRVKSVKFWGIVAGMVILVALAFSIGSDSAKATVEGEKLKYDEIISKIERAKADLKTNEEELKKSEAAFKKQEEILENKRTEVDEAIALVQTRDQLNNKVEDLKTEVSGLKTDQDKIKADIKLKQKELDEVTNAVKKKKEDPVELMAGQYVVGKDVPGGRYQVTNVGRGTNFFVYDSRGYPTVNTILGNDSIGSGDYVFFTTEGDTIETLGKVKLIPVE</sequence>
<name>A0A220U6S0_9BACI</name>
<evidence type="ECO:0000256" key="2">
    <source>
        <dbReference type="SAM" id="Phobius"/>
    </source>
</evidence>
<dbReference type="OrthoDB" id="1650483at2"/>
<evidence type="ECO:0000256" key="1">
    <source>
        <dbReference type="SAM" id="Coils"/>
    </source>
</evidence>
<keyword evidence="4" id="KW-1185">Reference proteome</keyword>
<dbReference type="Gene3D" id="1.20.5.190">
    <property type="match status" value="1"/>
</dbReference>
<dbReference type="AlphaFoldDB" id="A0A220U6S0"/>
<keyword evidence="2" id="KW-0472">Membrane</keyword>
<feature type="coiled-coil region" evidence="1">
    <location>
        <begin position="42"/>
        <end position="142"/>
    </location>
</feature>
<evidence type="ECO:0000313" key="4">
    <source>
        <dbReference type="Proteomes" id="UP000198312"/>
    </source>
</evidence>
<accession>A0A220U6S0</accession>
<dbReference type="Proteomes" id="UP000198312">
    <property type="component" value="Chromosome"/>
</dbReference>